<dbReference type="Proteomes" id="UP000094455">
    <property type="component" value="Unassembled WGS sequence"/>
</dbReference>
<proteinExistence type="predicted"/>
<evidence type="ECO:0000256" key="1">
    <source>
        <dbReference type="SAM" id="MobiDB-lite"/>
    </source>
</evidence>
<reference evidence="2 3" key="1">
    <citation type="journal article" date="2016" name="Proc. Natl. Acad. Sci. U.S.A.">
        <title>Comparative genomics of biotechnologically important yeasts.</title>
        <authorList>
            <person name="Riley R."/>
            <person name="Haridas S."/>
            <person name="Wolfe K.H."/>
            <person name="Lopes M.R."/>
            <person name="Hittinger C.T."/>
            <person name="Goeker M."/>
            <person name="Salamov A.A."/>
            <person name="Wisecaver J.H."/>
            <person name="Long T.M."/>
            <person name="Calvey C.H."/>
            <person name="Aerts A.L."/>
            <person name="Barry K.W."/>
            <person name="Choi C."/>
            <person name="Clum A."/>
            <person name="Coughlan A.Y."/>
            <person name="Deshpande S."/>
            <person name="Douglass A.P."/>
            <person name="Hanson S.J."/>
            <person name="Klenk H.-P."/>
            <person name="LaButti K.M."/>
            <person name="Lapidus A."/>
            <person name="Lindquist E.A."/>
            <person name="Lipzen A.M."/>
            <person name="Meier-Kolthoff J.P."/>
            <person name="Ohm R.A."/>
            <person name="Otillar R.P."/>
            <person name="Pangilinan J.L."/>
            <person name="Peng Y."/>
            <person name="Rokas A."/>
            <person name="Rosa C.A."/>
            <person name="Scheuner C."/>
            <person name="Sibirny A.A."/>
            <person name="Slot J.C."/>
            <person name="Stielow J.B."/>
            <person name="Sun H."/>
            <person name="Kurtzman C.P."/>
            <person name="Blackwell M."/>
            <person name="Grigoriev I.V."/>
            <person name="Jeffries T.W."/>
        </authorList>
    </citation>
    <scope>NUCLEOTIDE SEQUENCE [LARGE SCALE GENOMIC DNA]</scope>
    <source>
        <strain evidence="2 3">NRRL Y-2026</strain>
    </source>
</reference>
<keyword evidence="3" id="KW-1185">Reference proteome</keyword>
<feature type="region of interest" description="Disordered" evidence="1">
    <location>
        <begin position="134"/>
        <end position="159"/>
    </location>
</feature>
<dbReference type="GeneID" id="30177355"/>
<sequence>MQYTCELVGLGVGGSASLLHSRPALLESWEPEPNTKNSPALNSNLHLLHHAFPMRHPAGSPSTLPAPKDNASPRCISGQAACQKPVPSRSGSLTSLASVFRSSHAAHLRADTTPILLPQMCCMPPCPRWCGCPRQPPARRATSRGRPDALAERSPDAPR</sequence>
<evidence type="ECO:0000313" key="3">
    <source>
        <dbReference type="Proteomes" id="UP000094455"/>
    </source>
</evidence>
<organism evidence="2 3">
    <name type="scientific">Pichia membranifaciens NRRL Y-2026</name>
    <dbReference type="NCBI Taxonomy" id="763406"/>
    <lineage>
        <taxon>Eukaryota</taxon>
        <taxon>Fungi</taxon>
        <taxon>Dikarya</taxon>
        <taxon>Ascomycota</taxon>
        <taxon>Saccharomycotina</taxon>
        <taxon>Pichiomycetes</taxon>
        <taxon>Pichiales</taxon>
        <taxon>Pichiaceae</taxon>
        <taxon>Pichia</taxon>
    </lineage>
</organism>
<protein>
    <submittedName>
        <fullName evidence="2">Uncharacterized protein</fullName>
    </submittedName>
</protein>
<dbReference type="RefSeq" id="XP_019017145.1">
    <property type="nucleotide sequence ID" value="XM_019160668.1"/>
</dbReference>
<gene>
    <name evidence="2" type="ORF">PICMEDRAFT_150994</name>
</gene>
<feature type="compositionally biased region" description="Basic and acidic residues" evidence="1">
    <location>
        <begin position="145"/>
        <end position="159"/>
    </location>
</feature>
<name>A0A1E3NIR9_9ASCO</name>
<accession>A0A1E3NIR9</accession>
<evidence type="ECO:0000313" key="2">
    <source>
        <dbReference type="EMBL" id="ODQ46032.1"/>
    </source>
</evidence>
<dbReference type="EMBL" id="KV454004">
    <property type="protein sequence ID" value="ODQ46032.1"/>
    <property type="molecule type" value="Genomic_DNA"/>
</dbReference>
<dbReference type="AlphaFoldDB" id="A0A1E3NIR9"/>